<evidence type="ECO:0000313" key="1">
    <source>
        <dbReference type="EMBL" id="OGD85924.1"/>
    </source>
</evidence>
<dbReference type="InterPro" id="IPR009000">
    <property type="entry name" value="Transl_B-barrel_sf"/>
</dbReference>
<evidence type="ECO:0008006" key="3">
    <source>
        <dbReference type="Google" id="ProtNLM"/>
    </source>
</evidence>
<sequence>MNIKQQNVGTVTHYYDKIGVAVAKLKKGDIKKGDDINLIDKDGNEFIQHVSSMQIEHADIDIAKSGDEFGIKVDKPVKEGTNITKS</sequence>
<proteinExistence type="predicted"/>
<dbReference type="EMBL" id="MFAT01000051">
    <property type="protein sequence ID" value="OGD85924.1"/>
    <property type="molecule type" value="Genomic_DNA"/>
</dbReference>
<protein>
    <recommendedName>
        <fullName evidence="3">Peptidase family U32 C-terminal domain-containing protein</fullName>
    </recommendedName>
</protein>
<dbReference type="Proteomes" id="UP000176317">
    <property type="component" value="Unassembled WGS sequence"/>
</dbReference>
<name>A0A1F5G291_9BACT</name>
<organism evidence="1 2">
    <name type="scientific">Candidatus Curtissbacteria bacterium RBG_13_35_7</name>
    <dbReference type="NCBI Taxonomy" id="1797705"/>
    <lineage>
        <taxon>Bacteria</taxon>
        <taxon>Candidatus Curtissiibacteriota</taxon>
    </lineage>
</organism>
<accession>A0A1F5G291</accession>
<dbReference type="SUPFAM" id="SSF50447">
    <property type="entry name" value="Translation proteins"/>
    <property type="match status" value="1"/>
</dbReference>
<dbReference type="AlphaFoldDB" id="A0A1F5G291"/>
<dbReference type="Gene3D" id="2.40.30.10">
    <property type="entry name" value="Translation factors"/>
    <property type="match status" value="1"/>
</dbReference>
<comment type="caution">
    <text evidence="1">The sequence shown here is derived from an EMBL/GenBank/DDBJ whole genome shotgun (WGS) entry which is preliminary data.</text>
</comment>
<evidence type="ECO:0000313" key="2">
    <source>
        <dbReference type="Proteomes" id="UP000176317"/>
    </source>
</evidence>
<reference evidence="1 2" key="1">
    <citation type="journal article" date="2016" name="Nat. Commun.">
        <title>Thousands of microbial genomes shed light on interconnected biogeochemical processes in an aquifer system.</title>
        <authorList>
            <person name="Anantharaman K."/>
            <person name="Brown C.T."/>
            <person name="Hug L.A."/>
            <person name="Sharon I."/>
            <person name="Castelle C.J."/>
            <person name="Probst A.J."/>
            <person name="Thomas B.C."/>
            <person name="Singh A."/>
            <person name="Wilkins M.J."/>
            <person name="Karaoz U."/>
            <person name="Brodie E.L."/>
            <person name="Williams K.H."/>
            <person name="Hubbard S.S."/>
            <person name="Banfield J.F."/>
        </authorList>
    </citation>
    <scope>NUCLEOTIDE SEQUENCE [LARGE SCALE GENOMIC DNA]</scope>
</reference>
<gene>
    <name evidence="1" type="ORF">A2164_02640</name>
</gene>